<evidence type="ECO:0000313" key="1">
    <source>
        <dbReference type="EMBL" id="DAF51493.1"/>
    </source>
</evidence>
<name>A0A8S5SKC5_9CAUD</name>
<protein>
    <submittedName>
        <fullName evidence="1">Uncharacterized protein</fullName>
    </submittedName>
</protein>
<organism evidence="1">
    <name type="scientific">Siphoviridae sp. ctrCN24</name>
    <dbReference type="NCBI Taxonomy" id="2827953"/>
    <lineage>
        <taxon>Viruses</taxon>
        <taxon>Duplodnaviria</taxon>
        <taxon>Heunggongvirae</taxon>
        <taxon>Uroviricota</taxon>
        <taxon>Caudoviricetes</taxon>
    </lineage>
</organism>
<accession>A0A8S5SKC5</accession>
<dbReference type="EMBL" id="BK032616">
    <property type="protein sequence ID" value="DAF51493.1"/>
    <property type="molecule type" value="Genomic_DNA"/>
</dbReference>
<reference evidence="1" key="1">
    <citation type="journal article" date="2021" name="Proc. Natl. Acad. Sci. U.S.A.">
        <title>A Catalog of Tens of Thousands of Viruses from Human Metagenomes Reveals Hidden Associations with Chronic Diseases.</title>
        <authorList>
            <person name="Tisza M.J."/>
            <person name="Buck C.B."/>
        </authorList>
    </citation>
    <scope>NUCLEOTIDE SEQUENCE</scope>
    <source>
        <strain evidence="1">CtrCN24</strain>
    </source>
</reference>
<sequence length="303" mass="33446">MISFLGYNFCSDGNSIDPIPTDVSNITKTQIQAGTFSHLHMSKNTDKEPTFDIPLEWDIDTIMDCDFDNNISAGSVTRIVSDIDKMVIRRAPVGTYDWITIKVIDIKNDPSLLGGAFIDALTANGVEYEYQFIPVSGDLEGTPITETILSNFKGVFLCDSNTAFRMYYGVSFGETTTNQQIGTFTPYGRRYPVVVSNALTNYQTGSVSTRVVPADFEATRYMDGRKVAQAEKALQAFLTNKKPKVLKDDNGREWLCIITTPPTISYDNNYGRGAITVDAGWTEIGDVNSEDDLQDAGLIPKEG</sequence>
<proteinExistence type="predicted"/>